<feature type="non-terminal residue" evidence="3">
    <location>
        <position position="1"/>
    </location>
</feature>
<reference evidence="3 4" key="1">
    <citation type="submission" date="2024-02" db="EMBL/GenBank/DDBJ databases">
        <authorList>
            <person name="Vignale AGUSTIN F."/>
            <person name="Sosa J E."/>
            <person name="Modenutti C."/>
        </authorList>
    </citation>
    <scope>NUCLEOTIDE SEQUENCE [LARGE SCALE GENOMIC DNA]</scope>
</reference>
<dbReference type="GO" id="GO:0016491">
    <property type="term" value="F:oxidoreductase activity"/>
    <property type="evidence" value="ECO:0007669"/>
    <property type="project" value="UniProtKB-KW"/>
</dbReference>
<keyword evidence="1" id="KW-0560">Oxidoreductase</keyword>
<dbReference type="AlphaFoldDB" id="A0ABC8SW56"/>
<dbReference type="InterPro" id="IPR008927">
    <property type="entry name" value="6-PGluconate_DH-like_C_sf"/>
</dbReference>
<comment type="caution">
    <text evidence="3">The sequence shown here is derived from an EMBL/GenBank/DDBJ whole genome shotgun (WGS) entry which is preliminary data.</text>
</comment>
<dbReference type="Gene3D" id="1.10.1040.10">
    <property type="entry name" value="N-(1-d-carboxylethyl)-l-norvaline Dehydrogenase, domain 2"/>
    <property type="match status" value="1"/>
</dbReference>
<dbReference type="EMBL" id="CAUOFW020003631">
    <property type="protein sequence ID" value="CAK9161155.1"/>
    <property type="molecule type" value="Genomic_DNA"/>
</dbReference>
<proteinExistence type="predicted"/>
<protein>
    <submittedName>
        <fullName evidence="3">Uncharacterized protein</fullName>
    </submittedName>
</protein>
<dbReference type="InterPro" id="IPR013328">
    <property type="entry name" value="6PGD_dom2"/>
</dbReference>
<name>A0ABC8SW56_9AQUA</name>
<organism evidence="3 4">
    <name type="scientific">Ilex paraguariensis</name>
    <name type="common">yerba mate</name>
    <dbReference type="NCBI Taxonomy" id="185542"/>
    <lineage>
        <taxon>Eukaryota</taxon>
        <taxon>Viridiplantae</taxon>
        <taxon>Streptophyta</taxon>
        <taxon>Embryophyta</taxon>
        <taxon>Tracheophyta</taxon>
        <taxon>Spermatophyta</taxon>
        <taxon>Magnoliopsida</taxon>
        <taxon>eudicotyledons</taxon>
        <taxon>Gunneridae</taxon>
        <taxon>Pentapetalae</taxon>
        <taxon>asterids</taxon>
        <taxon>campanulids</taxon>
        <taxon>Aquifoliales</taxon>
        <taxon>Aquifoliaceae</taxon>
        <taxon>Ilex</taxon>
    </lineage>
</organism>
<keyword evidence="4" id="KW-1185">Reference proteome</keyword>
<evidence type="ECO:0000256" key="1">
    <source>
        <dbReference type="ARBA" id="ARBA00023002"/>
    </source>
</evidence>
<sequence>PPSSLNEDNTVVVLVHSAKDLDLASASAKEVGLKCPLTCQAEEIFTELCNKGRGTDDFSCVFRHYYNGTDEL</sequence>
<dbReference type="Proteomes" id="UP001642360">
    <property type="component" value="Unassembled WGS sequence"/>
</dbReference>
<dbReference type="PANTHER" id="PTHR22981:SF7">
    <property type="entry name" value="3-HYDROXYISOBUTYRATE DEHYDROGENASE, MITOCHONDRIAL"/>
    <property type="match status" value="1"/>
</dbReference>
<dbReference type="PANTHER" id="PTHR22981">
    <property type="entry name" value="3-HYDROXYISOBUTYRATE DEHYDROGENASE-RELATED"/>
    <property type="match status" value="1"/>
</dbReference>
<evidence type="ECO:0000313" key="4">
    <source>
        <dbReference type="Proteomes" id="UP001642360"/>
    </source>
</evidence>
<gene>
    <name evidence="3" type="ORF">ILEXP_LOCUS29942</name>
</gene>
<accession>A0ABC8SW56</accession>
<dbReference type="SUPFAM" id="SSF48179">
    <property type="entry name" value="6-phosphogluconate dehydrogenase C-terminal domain-like"/>
    <property type="match status" value="1"/>
</dbReference>
<keyword evidence="2" id="KW-0520">NAD</keyword>
<evidence type="ECO:0000256" key="2">
    <source>
        <dbReference type="ARBA" id="ARBA00023027"/>
    </source>
</evidence>
<evidence type="ECO:0000313" key="3">
    <source>
        <dbReference type="EMBL" id="CAK9161155.1"/>
    </source>
</evidence>